<dbReference type="Gene3D" id="1.10.10.60">
    <property type="entry name" value="Homeodomain-like"/>
    <property type="match status" value="1"/>
</dbReference>
<gene>
    <name evidence="9" type="ORF">ERUC_LOCUS25579</name>
</gene>
<feature type="compositionally biased region" description="Acidic residues" evidence="7">
    <location>
        <begin position="212"/>
        <end position="221"/>
    </location>
</feature>
<organism evidence="9 10">
    <name type="scientific">Eruca vesicaria subsp. sativa</name>
    <name type="common">Garden rocket</name>
    <name type="synonym">Eruca sativa</name>
    <dbReference type="NCBI Taxonomy" id="29727"/>
    <lineage>
        <taxon>Eukaryota</taxon>
        <taxon>Viridiplantae</taxon>
        <taxon>Streptophyta</taxon>
        <taxon>Embryophyta</taxon>
        <taxon>Tracheophyta</taxon>
        <taxon>Spermatophyta</taxon>
        <taxon>Magnoliopsida</taxon>
        <taxon>eudicotyledons</taxon>
        <taxon>Gunneridae</taxon>
        <taxon>Pentapetalae</taxon>
        <taxon>rosids</taxon>
        <taxon>malvids</taxon>
        <taxon>Brassicales</taxon>
        <taxon>Brassicaceae</taxon>
        <taxon>Brassiceae</taxon>
        <taxon>Eruca</taxon>
    </lineage>
</organism>
<keyword evidence="4" id="KW-0238">DNA-binding</keyword>
<dbReference type="PANTHER" id="PTHR31307">
    <property type="entry name" value="TRIHELIX TRANSCRIPTION FACTOR ASIL2"/>
    <property type="match status" value="1"/>
</dbReference>
<proteinExistence type="predicted"/>
<feature type="compositionally biased region" description="Basic and acidic residues" evidence="7">
    <location>
        <begin position="61"/>
        <end position="70"/>
    </location>
</feature>
<evidence type="ECO:0000259" key="8">
    <source>
        <dbReference type="Pfam" id="PF13837"/>
    </source>
</evidence>
<feature type="compositionally biased region" description="Low complexity" evidence="7">
    <location>
        <begin position="12"/>
        <end position="21"/>
    </location>
</feature>
<keyword evidence="6" id="KW-0539">Nucleus</keyword>
<dbReference type="GO" id="GO:0005634">
    <property type="term" value="C:nucleus"/>
    <property type="evidence" value="ECO:0007669"/>
    <property type="project" value="UniProtKB-SubCell"/>
</dbReference>
<dbReference type="Pfam" id="PF13837">
    <property type="entry name" value="Myb_DNA-bind_4"/>
    <property type="match status" value="1"/>
</dbReference>
<dbReference type="InterPro" id="IPR044822">
    <property type="entry name" value="Myb_DNA-bind_4"/>
</dbReference>
<keyword evidence="3" id="KW-0175">Coiled coil</keyword>
<feature type="region of interest" description="Disordered" evidence="7">
    <location>
        <begin position="1"/>
        <end position="70"/>
    </location>
</feature>
<sequence length="314" mass="35486">MANDDDEDQILSSSDSPDKSSSPPPEKATVTVASTPPPSSSQQKDLALLPIQSSGGGGGDGRPRGGGWREDCWSERATGVLIDAWGEKYLKLSRGNLKQNHWEEVAETVRRSEEDSGKTPKTHVQCRNRIDTVKKRYKQEKARSGGGGRRSSWVFYNKLDRLIGFSTAKISSLPRMGGKSLNLYHQQDKGMMSRAKSVNVHMVKRKRNVSDSDSEFEDSEDSLPPKKKRKRGGGGNKWRELSSVIMRFSEAYEEIEKEKLKLVVEMEKERLRFLKEMELQRMQFFEKMKLELSQLKQAREENAGNNSDNDVVGD</sequence>
<keyword evidence="2" id="KW-0805">Transcription regulation</keyword>
<protein>
    <recommendedName>
        <fullName evidence="8">Myb/SANT-like DNA-binding domain-containing protein</fullName>
    </recommendedName>
</protein>
<dbReference type="GO" id="GO:0003677">
    <property type="term" value="F:DNA binding"/>
    <property type="evidence" value="ECO:0007669"/>
    <property type="project" value="UniProtKB-KW"/>
</dbReference>
<dbReference type="InterPro" id="IPR044823">
    <property type="entry name" value="ASIL1/2-like"/>
</dbReference>
<keyword evidence="10" id="KW-1185">Reference proteome</keyword>
<feature type="domain" description="Myb/SANT-like DNA-binding" evidence="8">
    <location>
        <begin position="71"/>
        <end position="162"/>
    </location>
</feature>
<dbReference type="AlphaFoldDB" id="A0ABC8KRS9"/>
<dbReference type="EMBL" id="CAKOAT010274266">
    <property type="protein sequence ID" value="CAH8359823.1"/>
    <property type="molecule type" value="Genomic_DNA"/>
</dbReference>
<evidence type="ECO:0000256" key="7">
    <source>
        <dbReference type="SAM" id="MobiDB-lite"/>
    </source>
</evidence>
<feature type="region of interest" description="Disordered" evidence="7">
    <location>
        <begin position="195"/>
        <end position="236"/>
    </location>
</feature>
<dbReference type="FunFam" id="1.10.10.60:FF:000104">
    <property type="entry name" value="trihelix transcription factor ASIL2"/>
    <property type="match status" value="1"/>
</dbReference>
<accession>A0ABC8KRS9</accession>
<evidence type="ECO:0000256" key="2">
    <source>
        <dbReference type="ARBA" id="ARBA00023015"/>
    </source>
</evidence>
<evidence type="ECO:0000256" key="4">
    <source>
        <dbReference type="ARBA" id="ARBA00023125"/>
    </source>
</evidence>
<evidence type="ECO:0000313" key="9">
    <source>
        <dbReference type="EMBL" id="CAH8359823.1"/>
    </source>
</evidence>
<comment type="subcellular location">
    <subcellularLocation>
        <location evidence="1">Nucleus</location>
    </subcellularLocation>
</comment>
<dbReference type="Proteomes" id="UP001642260">
    <property type="component" value="Unassembled WGS sequence"/>
</dbReference>
<evidence type="ECO:0000256" key="5">
    <source>
        <dbReference type="ARBA" id="ARBA00023163"/>
    </source>
</evidence>
<reference evidence="9 10" key="1">
    <citation type="submission" date="2022-03" db="EMBL/GenBank/DDBJ databases">
        <authorList>
            <person name="Macdonald S."/>
            <person name="Ahmed S."/>
            <person name="Newling K."/>
        </authorList>
    </citation>
    <scope>NUCLEOTIDE SEQUENCE [LARGE SCALE GENOMIC DNA]</scope>
</reference>
<keyword evidence="5" id="KW-0804">Transcription</keyword>
<name>A0ABC8KRS9_ERUVS</name>
<dbReference type="PANTHER" id="PTHR31307:SF4">
    <property type="entry name" value="TRIHELIX TRANSCRIPTION FACTOR ASIL2"/>
    <property type="match status" value="1"/>
</dbReference>
<evidence type="ECO:0000313" key="10">
    <source>
        <dbReference type="Proteomes" id="UP001642260"/>
    </source>
</evidence>
<evidence type="ECO:0000256" key="6">
    <source>
        <dbReference type="ARBA" id="ARBA00023242"/>
    </source>
</evidence>
<comment type="caution">
    <text evidence="9">The sequence shown here is derived from an EMBL/GenBank/DDBJ whole genome shotgun (WGS) entry which is preliminary data.</text>
</comment>
<evidence type="ECO:0000256" key="1">
    <source>
        <dbReference type="ARBA" id="ARBA00004123"/>
    </source>
</evidence>
<evidence type="ECO:0000256" key="3">
    <source>
        <dbReference type="ARBA" id="ARBA00023054"/>
    </source>
</evidence>